<protein>
    <recommendedName>
        <fullName evidence="11">Vacuolar protein sorting-associated protein 11 homolog</fullName>
    </recommendedName>
</protein>
<organism evidence="17 18">
    <name type="scientific">Cylicocyclus nassatus</name>
    <name type="common">Nematode worm</name>
    <dbReference type="NCBI Taxonomy" id="53992"/>
    <lineage>
        <taxon>Eukaryota</taxon>
        <taxon>Metazoa</taxon>
        <taxon>Ecdysozoa</taxon>
        <taxon>Nematoda</taxon>
        <taxon>Chromadorea</taxon>
        <taxon>Rhabditida</taxon>
        <taxon>Rhabditina</taxon>
        <taxon>Rhabditomorpha</taxon>
        <taxon>Strongyloidea</taxon>
        <taxon>Strongylidae</taxon>
        <taxon>Cylicocyclus</taxon>
    </lineage>
</organism>
<feature type="compositionally biased region" description="Polar residues" evidence="15">
    <location>
        <begin position="953"/>
        <end position="963"/>
    </location>
</feature>
<dbReference type="InterPro" id="IPR057307">
    <property type="entry name" value="PEP5_VPS11_N"/>
</dbReference>
<evidence type="ECO:0000256" key="9">
    <source>
        <dbReference type="ARBA" id="ARBA00023136"/>
    </source>
</evidence>
<comment type="caution">
    <text evidence="17">The sequence shown here is derived from an EMBL/GenBank/DDBJ whole genome shotgun (WGS) entry which is preliminary data.</text>
</comment>
<keyword evidence="10" id="KW-0458">Lysosome</keyword>
<dbReference type="InterPro" id="IPR016528">
    <property type="entry name" value="VPS11"/>
</dbReference>
<comment type="similarity">
    <text evidence="3 11">Belongs to the VPS11 family.</text>
</comment>
<evidence type="ECO:0000256" key="7">
    <source>
        <dbReference type="ARBA" id="ARBA00022833"/>
    </source>
</evidence>
<dbReference type="GO" id="GO:0030897">
    <property type="term" value="C:HOPS complex"/>
    <property type="evidence" value="ECO:0007669"/>
    <property type="project" value="TreeGrafter"/>
</dbReference>
<dbReference type="Gene3D" id="3.30.40.10">
    <property type="entry name" value="Zinc/RING finger domain, C3HC4 (zinc finger)"/>
    <property type="match status" value="1"/>
</dbReference>
<dbReference type="GO" id="GO:0008270">
    <property type="term" value="F:zinc ion binding"/>
    <property type="evidence" value="ECO:0007669"/>
    <property type="project" value="UniProtKB-KW"/>
</dbReference>
<dbReference type="SUPFAM" id="SSF57850">
    <property type="entry name" value="RING/U-box"/>
    <property type="match status" value="1"/>
</dbReference>
<dbReference type="PROSITE" id="PS50236">
    <property type="entry name" value="CHCR"/>
    <property type="match status" value="1"/>
</dbReference>
<evidence type="ECO:0000256" key="13">
    <source>
        <dbReference type="PROSITE-ProRule" id="PRU01006"/>
    </source>
</evidence>
<feature type="region of interest" description="Disordered" evidence="15">
    <location>
        <begin position="885"/>
        <end position="963"/>
    </location>
</feature>
<name>A0AA36H264_CYLNA</name>
<dbReference type="GO" id="GO:0048284">
    <property type="term" value="P:organelle fusion"/>
    <property type="evidence" value="ECO:0007669"/>
    <property type="project" value="TreeGrafter"/>
</dbReference>
<feature type="repeat" description="CHCR" evidence="13">
    <location>
        <begin position="410"/>
        <end position="559"/>
    </location>
</feature>
<evidence type="ECO:0000256" key="12">
    <source>
        <dbReference type="PROSITE-ProRule" id="PRU00175"/>
    </source>
</evidence>
<comment type="subcellular location">
    <subcellularLocation>
        <location evidence="2">Late endosome membrane</location>
        <topology evidence="2">Peripheral membrane protein</topology>
        <orientation evidence="2">Cytoplasmic side</orientation>
    </subcellularLocation>
    <subcellularLocation>
        <location evidence="1">Lysosome</location>
    </subcellularLocation>
</comment>
<dbReference type="GO" id="GO:0031902">
    <property type="term" value="C:late endosome membrane"/>
    <property type="evidence" value="ECO:0007669"/>
    <property type="project" value="UniProtKB-SubCell"/>
</dbReference>
<keyword evidence="14" id="KW-0175">Coiled coil</keyword>
<keyword evidence="6 12" id="KW-0863">Zinc-finger</keyword>
<feature type="coiled-coil region" evidence="14">
    <location>
        <begin position="772"/>
        <end position="799"/>
    </location>
</feature>
<evidence type="ECO:0000256" key="4">
    <source>
        <dbReference type="ARBA" id="ARBA00022448"/>
    </source>
</evidence>
<evidence type="ECO:0000256" key="2">
    <source>
        <dbReference type="ARBA" id="ARBA00004492"/>
    </source>
</evidence>
<reference evidence="17" key="1">
    <citation type="submission" date="2023-07" db="EMBL/GenBank/DDBJ databases">
        <authorList>
            <consortium name="CYATHOMIX"/>
        </authorList>
    </citation>
    <scope>NUCLEOTIDE SEQUENCE</scope>
    <source>
        <strain evidence="17">N/A</strain>
    </source>
</reference>
<dbReference type="InterPro" id="IPR001841">
    <property type="entry name" value="Znf_RING"/>
</dbReference>
<evidence type="ECO:0000259" key="16">
    <source>
        <dbReference type="PROSITE" id="PS50089"/>
    </source>
</evidence>
<evidence type="ECO:0000256" key="14">
    <source>
        <dbReference type="SAM" id="Coils"/>
    </source>
</evidence>
<evidence type="ECO:0000256" key="8">
    <source>
        <dbReference type="ARBA" id="ARBA00022927"/>
    </source>
</evidence>
<dbReference type="GO" id="GO:0006904">
    <property type="term" value="P:vesicle docking involved in exocytosis"/>
    <property type="evidence" value="ECO:0007669"/>
    <property type="project" value="TreeGrafter"/>
</dbReference>
<evidence type="ECO:0000256" key="15">
    <source>
        <dbReference type="SAM" id="MobiDB-lite"/>
    </source>
</evidence>
<dbReference type="PANTHER" id="PTHR23323">
    <property type="entry name" value="VACUOLAR PROTEIN SORTING-ASSOCIATED PROTEIN"/>
    <property type="match status" value="1"/>
</dbReference>
<dbReference type="CDD" id="cd16688">
    <property type="entry name" value="RING-H2_Vps11"/>
    <property type="match status" value="1"/>
</dbReference>
<evidence type="ECO:0000256" key="10">
    <source>
        <dbReference type="ARBA" id="ARBA00023228"/>
    </source>
</evidence>
<dbReference type="Pfam" id="PF23341">
    <property type="entry name" value="PEP5_VPS11_N"/>
    <property type="match status" value="1"/>
</dbReference>
<feature type="compositionally biased region" description="Basic and acidic residues" evidence="15">
    <location>
        <begin position="942"/>
        <end position="951"/>
    </location>
</feature>
<dbReference type="InterPro" id="IPR000547">
    <property type="entry name" value="Clathrin_H-chain/VPS_repeat"/>
</dbReference>
<dbReference type="GO" id="GO:0030674">
    <property type="term" value="F:protein-macromolecule adaptor activity"/>
    <property type="evidence" value="ECO:0007669"/>
    <property type="project" value="TreeGrafter"/>
</dbReference>
<evidence type="ECO:0000256" key="6">
    <source>
        <dbReference type="ARBA" id="ARBA00022771"/>
    </source>
</evidence>
<evidence type="ECO:0000256" key="5">
    <source>
        <dbReference type="ARBA" id="ARBA00022723"/>
    </source>
</evidence>
<dbReference type="PROSITE" id="PS50089">
    <property type="entry name" value="ZF_RING_2"/>
    <property type="match status" value="1"/>
</dbReference>
<gene>
    <name evidence="17" type="ORF">CYNAS_LOCUS14678</name>
</gene>
<dbReference type="InterPro" id="IPR036322">
    <property type="entry name" value="WD40_repeat_dom_sf"/>
</dbReference>
<dbReference type="AlphaFoldDB" id="A0AA36H264"/>
<dbReference type="Proteomes" id="UP001176961">
    <property type="component" value="Unassembled WGS sequence"/>
</dbReference>
<dbReference type="GO" id="GO:0006886">
    <property type="term" value="P:intracellular protein transport"/>
    <property type="evidence" value="ECO:0007669"/>
    <property type="project" value="UniProtKB-UniRule"/>
</dbReference>
<dbReference type="GO" id="GO:0007032">
    <property type="term" value="P:endosome organization"/>
    <property type="evidence" value="ECO:0007669"/>
    <property type="project" value="TreeGrafter"/>
</dbReference>
<dbReference type="PANTHER" id="PTHR23323:SF24">
    <property type="entry name" value="VACUOLAR PROTEIN SORTING-ASSOCIATED PROTEIN 11 HOMOLOG"/>
    <property type="match status" value="1"/>
</dbReference>
<evidence type="ECO:0000256" key="1">
    <source>
        <dbReference type="ARBA" id="ARBA00004371"/>
    </source>
</evidence>
<dbReference type="SUPFAM" id="SSF50978">
    <property type="entry name" value="WD40 repeat-like"/>
    <property type="match status" value="1"/>
</dbReference>
<dbReference type="GO" id="GO:0007033">
    <property type="term" value="P:vacuole organization"/>
    <property type="evidence" value="ECO:0007669"/>
    <property type="project" value="TreeGrafter"/>
</dbReference>
<evidence type="ECO:0000256" key="3">
    <source>
        <dbReference type="ARBA" id="ARBA00007070"/>
    </source>
</evidence>
<accession>A0AA36H264</accession>
<keyword evidence="4" id="KW-0813">Transport</keyword>
<dbReference type="GO" id="GO:0005764">
    <property type="term" value="C:lysosome"/>
    <property type="evidence" value="ECO:0007669"/>
    <property type="project" value="UniProtKB-SubCell"/>
</dbReference>
<feature type="compositionally biased region" description="Low complexity" evidence="15">
    <location>
        <begin position="918"/>
        <end position="931"/>
    </location>
</feature>
<proteinExistence type="inferred from homology"/>
<keyword evidence="5" id="KW-0479">Metal-binding</keyword>
<dbReference type="Pfam" id="PF23356">
    <property type="entry name" value="TPR_PEP5_VPS11"/>
    <property type="match status" value="1"/>
</dbReference>
<dbReference type="PIRSF" id="PIRSF007860">
    <property type="entry name" value="VPS11"/>
    <property type="match status" value="1"/>
</dbReference>
<keyword evidence="9 11" id="KW-0472">Membrane</keyword>
<dbReference type="EMBL" id="CATQJL010000305">
    <property type="protein sequence ID" value="CAJ0602695.1"/>
    <property type="molecule type" value="Genomic_DNA"/>
</dbReference>
<evidence type="ECO:0000313" key="18">
    <source>
        <dbReference type="Proteomes" id="UP001176961"/>
    </source>
</evidence>
<evidence type="ECO:0000313" key="17">
    <source>
        <dbReference type="EMBL" id="CAJ0602695.1"/>
    </source>
</evidence>
<keyword evidence="18" id="KW-1185">Reference proteome</keyword>
<evidence type="ECO:0000256" key="11">
    <source>
        <dbReference type="PIRNR" id="PIRNR007860"/>
    </source>
</evidence>
<dbReference type="InterPro" id="IPR013083">
    <property type="entry name" value="Znf_RING/FYVE/PHD"/>
</dbReference>
<sequence length="963" mass="108647">MSVDFGWRRFNFFDKNVVQDPESPDEKFLGLKDVCVDCWCGGVGGEAAYLGESRGGVFRLGKNLEQYYWKAYQASLTALHAAEKYLFSIGEDEEGPQSILKIWERDRHEKNAPVLKREIRLTSIHPSGHGTVAACAVAVHSTLSSIAIGLADGTVLLYQGDVIKDKALSSRWQRIRDASPLDGPVTGLALARLPGERLVVFVVTSKVVNSYVIENKAIVNMLKHDSTGASKDCWLFDERTGSLVVASRDMVFFYEADQCTDSDGYRGRCLQLGRSHEKLQLLSLGEHVVLLTKQHALIPSNDETEFMSMVTVYNVKGQYIGFSCSLPSLCRLFTLDQSLLILGKDGTLSELTEKNLSAKLDILFKKNLYDVAVILAKSSRDGAEHLKSIHAKYGDYLYGKGDFDNAVSEYKETIGMLEPSYVIKRYLDGSRLRQLCVYLEALHDTDRYTLYHTNILLNCYAQLEERKKIQRFLEKIALDGRTDMSSIFEVLRSLKMSEDASLLAVKLNMHDHVLSMMIEDLGRHATALKYIGKRPPDEACQYIEKYGRLLFEACPDETMDLLQRLIETSPGSIDPAQLLKVFITDFTKSAAFIEFALRRVSGTSRSILLATILELRLRDYAEGNIEDAKCEELLFPFIEEENMAEALHLARVFHCFPVVQYVLKKMGRTKELIQYYLKNDKIREVVELCKIENKSDMWMDLLVYISKKEGPVDEKLVQEMLAGIEASGSLHPLVVLEILSRSSTLKVAAVKQYVIKWLDAQKKQIESDRKAISEGEKRMQEIDKQIESLKFNVQVLQVNKCSACDTVLQLPAVHFLCRHSYHVHCFESYSEKPDVCPACAVPSAREEMKENMDGKSAYTKFHDELNKASNGMDVISKYLRNGLFDPPRKNVQKKSPAVASAKKRGSNPFEDDELNPFAESTTGSSASSESTLPRLSPYSTISERRTYDDSKNPFAQSTNPFDE</sequence>
<feature type="domain" description="RING-type" evidence="16">
    <location>
        <begin position="801"/>
        <end position="839"/>
    </location>
</feature>
<keyword evidence="8" id="KW-0653">Protein transport</keyword>
<dbReference type="InterPro" id="IPR057308">
    <property type="entry name" value="CHCR_PEP5_VPS11"/>
</dbReference>
<keyword evidence="7" id="KW-0862">Zinc</keyword>